<sequence length="276" mass="32752">MTESELSNMNGSRTNKKVKKDLLQDYDIVYVVKQNRPFYEDKYWIDIFGERLYMQCPDEIDRCNGIEVNFDKRYGWLIQFKDGNRLDLHVVPVEEVDIKSDKLCIILLDKDGLLPAIPEPSDEDYLIKRPTQDEFYACCNEFWWCLNNIAKGLWREEIPYVHRVLYDGSHPELVKLLNWKIGYETNFQVSTGKASKYLKEYLSADIWNKFLKTYINGELNDIWNSIFIMCDLFQNTALEVAKHSGFFYLWEEAKAGYYFLKHIYTLPKNAKTVFDN</sequence>
<protein>
    <recommendedName>
        <fullName evidence="3">Aminoglycoside 6-adenylyltransferase</fullName>
    </recommendedName>
</protein>
<comment type="caution">
    <text evidence="1">The sequence shown here is derived from an EMBL/GenBank/DDBJ whole genome shotgun (WGS) entry which is preliminary data.</text>
</comment>
<keyword evidence="2" id="KW-1185">Reference proteome</keyword>
<dbReference type="Pfam" id="PF04439">
    <property type="entry name" value="Adenyl_transf"/>
    <property type="match status" value="1"/>
</dbReference>
<dbReference type="AlphaFoldDB" id="C0CPF3"/>
<reference evidence="1 2" key="2">
    <citation type="submission" date="2009-02" db="EMBL/GenBank/DDBJ databases">
        <title>Draft genome sequence of Blautia hydrogenotrophica DSM 10507 (Ruminococcus hydrogenotrophicus DSM 10507).</title>
        <authorList>
            <person name="Sudarsanam P."/>
            <person name="Ley R."/>
            <person name="Guruge J."/>
            <person name="Turnbaugh P.J."/>
            <person name="Mahowald M."/>
            <person name="Liep D."/>
            <person name="Gordon J."/>
        </authorList>
    </citation>
    <scope>NUCLEOTIDE SEQUENCE [LARGE SCALE GENOMIC DNA]</scope>
    <source>
        <strain evidence="2">DSM 10507 / JCM 14656 / S5a33</strain>
    </source>
</reference>
<proteinExistence type="predicted"/>
<dbReference type="Proteomes" id="UP000003100">
    <property type="component" value="Unassembled WGS sequence"/>
</dbReference>
<evidence type="ECO:0000313" key="1">
    <source>
        <dbReference type="EMBL" id="EEG48350.1"/>
    </source>
</evidence>
<dbReference type="eggNOG" id="ENOG502Z7S1">
    <property type="taxonomic scope" value="Bacteria"/>
</dbReference>
<dbReference type="InterPro" id="IPR007530">
    <property type="entry name" value="Aminoglycoside_adenylylTfrase"/>
</dbReference>
<dbReference type="Gene3D" id="1.20.120.330">
    <property type="entry name" value="Nucleotidyltransferases domain 2"/>
    <property type="match status" value="1"/>
</dbReference>
<dbReference type="SUPFAM" id="SSF81301">
    <property type="entry name" value="Nucleotidyltransferase"/>
    <property type="match status" value="1"/>
</dbReference>
<evidence type="ECO:0000313" key="2">
    <source>
        <dbReference type="Proteomes" id="UP000003100"/>
    </source>
</evidence>
<dbReference type="InterPro" id="IPR043519">
    <property type="entry name" value="NT_sf"/>
</dbReference>
<organism evidence="1 2">
    <name type="scientific">Blautia hydrogenotrophica (strain DSM 10507 / JCM 14656 / S5a33)</name>
    <name type="common">Ruminococcus hydrogenotrophicus</name>
    <dbReference type="NCBI Taxonomy" id="476272"/>
    <lineage>
        <taxon>Bacteria</taxon>
        <taxon>Bacillati</taxon>
        <taxon>Bacillota</taxon>
        <taxon>Clostridia</taxon>
        <taxon>Lachnospirales</taxon>
        <taxon>Lachnospiraceae</taxon>
        <taxon>Blautia</taxon>
    </lineage>
</organism>
<accession>C0CPF3</accession>
<dbReference type="HOGENOM" id="CLU_076578_1_0_9"/>
<name>C0CPF3_BLAHS</name>
<dbReference type="EMBL" id="ACBZ01000152">
    <property type="protein sequence ID" value="EEG48350.1"/>
    <property type="molecule type" value="Genomic_DNA"/>
</dbReference>
<dbReference type="SUPFAM" id="SSF81631">
    <property type="entry name" value="PAP/OAS1 substrate-binding domain"/>
    <property type="match status" value="1"/>
</dbReference>
<dbReference type="PATRIC" id="fig|476272.21.peg.884"/>
<evidence type="ECO:0008006" key="3">
    <source>
        <dbReference type="Google" id="ProtNLM"/>
    </source>
</evidence>
<gene>
    <name evidence="1" type="ORF">RUMHYD_02754</name>
</gene>
<reference evidence="1 2" key="1">
    <citation type="submission" date="2009-01" db="EMBL/GenBank/DDBJ databases">
        <authorList>
            <person name="Fulton L."/>
            <person name="Clifton S."/>
            <person name="Fulton B."/>
            <person name="Xu J."/>
            <person name="Minx P."/>
            <person name="Pepin K.H."/>
            <person name="Johnson M."/>
            <person name="Bhonagiri V."/>
            <person name="Nash W.E."/>
            <person name="Mardis E.R."/>
            <person name="Wilson R.K."/>
        </authorList>
    </citation>
    <scope>NUCLEOTIDE SEQUENCE [LARGE SCALE GENOMIC DNA]</scope>
    <source>
        <strain evidence="2">DSM 10507 / JCM 14656 / S5a33</strain>
    </source>
</reference>